<organism evidence="1 2">
    <name type="scientific">Smallanthus sonchifolius</name>
    <dbReference type="NCBI Taxonomy" id="185202"/>
    <lineage>
        <taxon>Eukaryota</taxon>
        <taxon>Viridiplantae</taxon>
        <taxon>Streptophyta</taxon>
        <taxon>Embryophyta</taxon>
        <taxon>Tracheophyta</taxon>
        <taxon>Spermatophyta</taxon>
        <taxon>Magnoliopsida</taxon>
        <taxon>eudicotyledons</taxon>
        <taxon>Gunneridae</taxon>
        <taxon>Pentapetalae</taxon>
        <taxon>asterids</taxon>
        <taxon>campanulids</taxon>
        <taxon>Asterales</taxon>
        <taxon>Asteraceae</taxon>
        <taxon>Asteroideae</taxon>
        <taxon>Heliantheae alliance</taxon>
        <taxon>Millerieae</taxon>
        <taxon>Smallanthus</taxon>
    </lineage>
</organism>
<sequence>MLVEAMQVLKRLSQEVVMEEGLDVVEVVALMVVGAVEEEVDLLPEMEVVVDAVVAETMDLAGQACQHPVHV</sequence>
<reference evidence="1 2" key="2">
    <citation type="journal article" date="2022" name="Mol. Ecol. Resour.">
        <title>The genomes of chicory, endive, great burdock and yacon provide insights into Asteraceae paleo-polyploidization history and plant inulin production.</title>
        <authorList>
            <person name="Fan W."/>
            <person name="Wang S."/>
            <person name="Wang H."/>
            <person name="Wang A."/>
            <person name="Jiang F."/>
            <person name="Liu H."/>
            <person name="Zhao H."/>
            <person name="Xu D."/>
            <person name="Zhang Y."/>
        </authorList>
    </citation>
    <scope>NUCLEOTIDE SEQUENCE [LARGE SCALE GENOMIC DNA]</scope>
    <source>
        <strain evidence="2">cv. Yunnan</strain>
        <tissue evidence="1">Leaves</tissue>
    </source>
</reference>
<evidence type="ECO:0000313" key="2">
    <source>
        <dbReference type="Proteomes" id="UP001056120"/>
    </source>
</evidence>
<dbReference type="Proteomes" id="UP001056120">
    <property type="component" value="Linkage Group LG05"/>
</dbReference>
<name>A0ACB9J5K0_9ASTR</name>
<keyword evidence="2" id="KW-1185">Reference proteome</keyword>
<reference evidence="2" key="1">
    <citation type="journal article" date="2022" name="Mol. Ecol. Resour.">
        <title>The genomes of chicory, endive, great burdock and yacon provide insights into Asteraceae palaeo-polyploidization history and plant inulin production.</title>
        <authorList>
            <person name="Fan W."/>
            <person name="Wang S."/>
            <person name="Wang H."/>
            <person name="Wang A."/>
            <person name="Jiang F."/>
            <person name="Liu H."/>
            <person name="Zhao H."/>
            <person name="Xu D."/>
            <person name="Zhang Y."/>
        </authorList>
    </citation>
    <scope>NUCLEOTIDE SEQUENCE [LARGE SCALE GENOMIC DNA]</scope>
    <source>
        <strain evidence="2">cv. Yunnan</strain>
    </source>
</reference>
<evidence type="ECO:0000313" key="1">
    <source>
        <dbReference type="EMBL" id="KAI3815580.1"/>
    </source>
</evidence>
<dbReference type="EMBL" id="CM042022">
    <property type="protein sequence ID" value="KAI3815580.1"/>
    <property type="molecule type" value="Genomic_DNA"/>
</dbReference>
<comment type="caution">
    <text evidence="1">The sequence shown here is derived from an EMBL/GenBank/DDBJ whole genome shotgun (WGS) entry which is preliminary data.</text>
</comment>
<accession>A0ACB9J5K0</accession>
<proteinExistence type="predicted"/>
<protein>
    <submittedName>
        <fullName evidence="1">Uncharacterized protein</fullName>
    </submittedName>
</protein>
<gene>
    <name evidence="1" type="ORF">L1987_15252</name>
</gene>